<evidence type="ECO:0000313" key="2">
    <source>
        <dbReference type="Proteomes" id="UP000647133"/>
    </source>
</evidence>
<reference evidence="1 2" key="1">
    <citation type="submission" date="2020-09" db="EMBL/GenBank/DDBJ databases">
        <title>Echinicola sp. CAU 1574 isolated from sand of Sido Beach.</title>
        <authorList>
            <person name="Kim W."/>
        </authorList>
    </citation>
    <scope>NUCLEOTIDE SEQUENCE [LARGE SCALE GENOMIC DNA]</scope>
    <source>
        <strain evidence="1 2">CAU 1574</strain>
    </source>
</reference>
<name>A0ABR9AQM1_9BACT</name>
<comment type="caution">
    <text evidence="1">The sequence shown here is derived from an EMBL/GenBank/DDBJ whole genome shotgun (WGS) entry which is preliminary data.</text>
</comment>
<proteinExistence type="predicted"/>
<organism evidence="1 2">
    <name type="scientific">Echinicola arenosa</name>
    <dbReference type="NCBI Taxonomy" id="2774144"/>
    <lineage>
        <taxon>Bacteria</taxon>
        <taxon>Pseudomonadati</taxon>
        <taxon>Bacteroidota</taxon>
        <taxon>Cytophagia</taxon>
        <taxon>Cytophagales</taxon>
        <taxon>Cyclobacteriaceae</taxon>
        <taxon>Echinicola</taxon>
    </lineage>
</organism>
<dbReference type="EMBL" id="JACYTQ010000006">
    <property type="protein sequence ID" value="MBD8490173.1"/>
    <property type="molecule type" value="Genomic_DNA"/>
</dbReference>
<gene>
    <name evidence="1" type="ORF">IFO69_15565</name>
</gene>
<sequence>MGWYLLNISVDAADPFPNYVPEDLTFNDQESLVEIFIEKILGFENAIPEYDDPDTEDHNQKNIGKLDCILNSSHNFYEIPLLSIQLKLRFPAHTGQLINGFFRIDTPPPDFGLFG</sequence>
<dbReference type="Proteomes" id="UP000647133">
    <property type="component" value="Unassembled WGS sequence"/>
</dbReference>
<evidence type="ECO:0000313" key="1">
    <source>
        <dbReference type="EMBL" id="MBD8490173.1"/>
    </source>
</evidence>
<protein>
    <submittedName>
        <fullName evidence="1">Uncharacterized protein</fullName>
    </submittedName>
</protein>
<accession>A0ABR9AQM1</accession>
<keyword evidence="2" id="KW-1185">Reference proteome</keyword>